<evidence type="ECO:0000313" key="3">
    <source>
        <dbReference type="Proteomes" id="UP000517916"/>
    </source>
</evidence>
<dbReference type="PANTHER" id="PTHR16128">
    <property type="entry name" value="FAD/NAD(P)-BINDING OXIDOREDUCTASE FAMILY PROTEIN"/>
    <property type="match status" value="1"/>
</dbReference>
<reference evidence="2 3" key="1">
    <citation type="submission" date="2020-08" db="EMBL/GenBank/DDBJ databases">
        <title>Genomic Encyclopedia of Archaeal and Bacterial Type Strains, Phase II (KMG-II): from individual species to whole genera.</title>
        <authorList>
            <person name="Goeker M."/>
        </authorList>
    </citation>
    <scope>NUCLEOTIDE SEQUENCE [LARGE SCALE GENOMIC DNA]</scope>
    <source>
        <strain evidence="2 3">DSM 43850</strain>
    </source>
</reference>
<protein>
    <recommendedName>
        <fullName evidence="1">Amine oxidase domain-containing protein</fullName>
    </recommendedName>
</protein>
<sequence length="315" mass="33475">MTVTVIGAGVAGLACARALVDAGVAVTVLERDTVVGGRLATESHEGRPTDVGAAYFTVSDPGFEAVVTRWRDKGLARPWTDTLTAIDRHDHVAAPGPMRWAAPRGLRSLAADLAAGLPVALGRAVRSVGPGPVVDGSRADHVVLAMPGPEALPLLAEDLSAARAAAAAQRWQSSIAVTLRYAERTWRLRGAFVNGHGQLRMICDDGSRRGDDAPVLVAHTTAEYTAEHLDNPERAAEDVVQALSYVIGLRQQPLSRHVRLWRYAQPEPVTEAPFHLDEQGIGLCGDAWGATPRVQTAWLSGTALGQEIARRLLPG</sequence>
<dbReference type="Gene3D" id="3.50.50.60">
    <property type="entry name" value="FAD/NAD(P)-binding domain"/>
    <property type="match status" value="1"/>
</dbReference>
<gene>
    <name evidence="2" type="ORF">BC739_002555</name>
</gene>
<name>A0ABR6BF68_9PSEU</name>
<dbReference type="Proteomes" id="UP000517916">
    <property type="component" value="Unassembled WGS sequence"/>
</dbReference>
<comment type="caution">
    <text evidence="2">The sequence shown here is derived from an EMBL/GenBank/DDBJ whole genome shotgun (WGS) entry which is preliminary data.</text>
</comment>
<dbReference type="PRINTS" id="PR00419">
    <property type="entry name" value="ADXRDTASE"/>
</dbReference>
<keyword evidence="3" id="KW-1185">Reference proteome</keyword>
<dbReference type="PANTHER" id="PTHR16128:SF5">
    <property type="entry name" value="FAD_NAD(P)-BINDING OXIDOREDUCTASE FAMILY PROTEIN"/>
    <property type="match status" value="1"/>
</dbReference>
<dbReference type="InterPro" id="IPR002937">
    <property type="entry name" value="Amino_oxidase"/>
</dbReference>
<feature type="domain" description="Amine oxidase" evidence="1">
    <location>
        <begin position="98"/>
        <end position="302"/>
    </location>
</feature>
<evidence type="ECO:0000313" key="2">
    <source>
        <dbReference type="EMBL" id="MBA8925356.1"/>
    </source>
</evidence>
<dbReference type="SUPFAM" id="SSF51905">
    <property type="entry name" value="FAD/NAD(P)-binding domain"/>
    <property type="match status" value="1"/>
</dbReference>
<organism evidence="2 3">
    <name type="scientific">Kutzneria viridogrisea</name>
    <dbReference type="NCBI Taxonomy" id="47990"/>
    <lineage>
        <taxon>Bacteria</taxon>
        <taxon>Bacillati</taxon>
        <taxon>Actinomycetota</taxon>
        <taxon>Actinomycetes</taxon>
        <taxon>Pseudonocardiales</taxon>
        <taxon>Pseudonocardiaceae</taxon>
        <taxon>Kutzneria</taxon>
    </lineage>
</organism>
<evidence type="ECO:0000259" key="1">
    <source>
        <dbReference type="Pfam" id="PF01593"/>
    </source>
</evidence>
<dbReference type="Pfam" id="PF13450">
    <property type="entry name" value="NAD_binding_8"/>
    <property type="match status" value="1"/>
</dbReference>
<dbReference type="EMBL" id="JACJID010000002">
    <property type="protein sequence ID" value="MBA8925356.1"/>
    <property type="molecule type" value="Genomic_DNA"/>
</dbReference>
<dbReference type="RefSeq" id="WP_318296213.1">
    <property type="nucleotide sequence ID" value="NZ_BAAABQ010000084.1"/>
</dbReference>
<dbReference type="Pfam" id="PF01593">
    <property type="entry name" value="Amino_oxidase"/>
    <property type="match status" value="1"/>
</dbReference>
<dbReference type="InterPro" id="IPR036188">
    <property type="entry name" value="FAD/NAD-bd_sf"/>
</dbReference>
<proteinExistence type="predicted"/>
<accession>A0ABR6BF68</accession>
<dbReference type="Gene3D" id="3.90.660.10">
    <property type="match status" value="1"/>
</dbReference>